<evidence type="ECO:0000256" key="5">
    <source>
        <dbReference type="ARBA" id="ARBA00022630"/>
    </source>
</evidence>
<dbReference type="InterPro" id="IPR050837">
    <property type="entry name" value="ComplexI_51kDa_subunit"/>
</dbReference>
<feature type="domain" description="NADH-ubiquinone oxidoreductase 51kDa subunit iron-sulphur binding" evidence="10">
    <location>
        <begin position="315"/>
        <end position="360"/>
    </location>
</feature>
<dbReference type="EMBL" id="VFPQ01000001">
    <property type="protein sequence ID" value="TQM76063.1"/>
    <property type="molecule type" value="Genomic_DNA"/>
</dbReference>
<dbReference type="GO" id="GO:0003954">
    <property type="term" value="F:NADH dehydrogenase activity"/>
    <property type="evidence" value="ECO:0007669"/>
    <property type="project" value="TreeGrafter"/>
</dbReference>
<dbReference type="Proteomes" id="UP000319213">
    <property type="component" value="Unassembled WGS sequence"/>
</dbReference>
<evidence type="ECO:0000256" key="7">
    <source>
        <dbReference type="ARBA" id="ARBA00022723"/>
    </source>
</evidence>
<evidence type="ECO:0000256" key="3">
    <source>
        <dbReference type="ARBA" id="ARBA00007523"/>
    </source>
</evidence>
<gene>
    <name evidence="11" type="ORF">FHX40_2787</name>
</gene>
<dbReference type="Gene3D" id="1.20.1440.230">
    <property type="entry name" value="NADH-ubiquinone oxidoreductase 51kDa subunit, iron-sulphur binding domain"/>
    <property type="match status" value="1"/>
</dbReference>
<dbReference type="Pfam" id="PF10589">
    <property type="entry name" value="NADH_4Fe-4S"/>
    <property type="match status" value="1"/>
</dbReference>
<evidence type="ECO:0000259" key="10">
    <source>
        <dbReference type="SMART" id="SM00928"/>
    </source>
</evidence>
<dbReference type="AlphaFoldDB" id="A0A543IZR1"/>
<evidence type="ECO:0000313" key="11">
    <source>
        <dbReference type="EMBL" id="TQM76063.1"/>
    </source>
</evidence>
<keyword evidence="5" id="KW-0285">Flavoprotein</keyword>
<dbReference type="InterPro" id="IPR037207">
    <property type="entry name" value="Nuop51_4Fe4S-bd_sf"/>
</dbReference>
<dbReference type="SUPFAM" id="SSF140490">
    <property type="entry name" value="Nqo1C-terminal domain-like"/>
    <property type="match status" value="1"/>
</dbReference>
<keyword evidence="7" id="KW-0479">Metal-binding</keyword>
<keyword evidence="12" id="KW-1185">Reference proteome</keyword>
<dbReference type="Gene3D" id="3.40.50.11540">
    <property type="entry name" value="NADH-ubiquinone oxidoreductase 51kDa subunit"/>
    <property type="match status" value="1"/>
</dbReference>
<accession>A0A543IZR1</accession>
<protein>
    <submittedName>
        <fullName evidence="11">NADH:ubiquinone oxidoreductase subunit F (NADH-binding)</fullName>
    </submittedName>
</protein>
<proteinExistence type="inferred from homology"/>
<keyword evidence="9" id="KW-0411">Iron-sulfur</keyword>
<dbReference type="Gene3D" id="3.30.70.20">
    <property type="match status" value="1"/>
</dbReference>
<reference evidence="11 12" key="1">
    <citation type="submission" date="2019-06" db="EMBL/GenBank/DDBJ databases">
        <title>Sequencing the genomes of 1000 actinobacteria strains.</title>
        <authorList>
            <person name="Klenk H.-P."/>
        </authorList>
    </citation>
    <scope>NUCLEOTIDE SEQUENCE [LARGE SCALE GENOMIC DNA]</scope>
    <source>
        <strain evidence="11 12">DSM 43186</strain>
    </source>
</reference>
<dbReference type="SMART" id="SM00928">
    <property type="entry name" value="NADH_4Fe-4S"/>
    <property type="match status" value="1"/>
</dbReference>
<comment type="cofactor">
    <cofactor evidence="1">
        <name>FMN</name>
        <dbReference type="ChEBI" id="CHEBI:58210"/>
    </cofactor>
</comment>
<keyword evidence="6" id="KW-0288">FMN</keyword>
<comment type="caution">
    <text evidence="11">The sequence shown here is derived from an EMBL/GenBank/DDBJ whole genome shotgun (WGS) entry which is preliminary data.</text>
</comment>
<sequence length="493" mass="51076">MNSGLPEVRNIGPAWLTAGLDRVRRIDWPTHRALHGETPLLSLGELIMLAEAGNLRGRGGAGFPFARKVMAVAESANQKRSEVVVVVNGTEGEPGSYKDKVLLTRAPHLMLDGAVLAATALRAREVIVGVTDPEAQVSVESAIAERGLTGLARVVRFPERFVTGEGGALVRGINGLKPIPPGRKVRASESGVAGLPTLLSNAETYSQLAMLASLGADGYRMAGTAEEPGTILLTVLGSAKSPAVVEAPAGIPLRVVLELCDADPGDGVVIGGYHGKFISGEAAMRAELSRAGLKPVGTQLGAGIILPLGPDTCPLGEAARVARYMAGESAGQCGPCALGLPVLAEAMEALAEGRGGSVTLETVRRAAGAVKGRGACSHPDGLSRFVLSALEAFKEDVNQHVLNGSCGRKVLGRLPVPMEEPSQPTVGRLVVDWSRCDGHGLCAGVLSGYITLDIHGFPVIPNSPLPARLEKDAEKAIAMCPALALRLERNGGH</sequence>
<keyword evidence="8" id="KW-0408">Iron</keyword>
<comment type="cofactor">
    <cofactor evidence="2">
        <name>[4Fe-4S] cluster</name>
        <dbReference type="ChEBI" id="CHEBI:49883"/>
    </cofactor>
</comment>
<dbReference type="Pfam" id="PF13459">
    <property type="entry name" value="Fer4_15"/>
    <property type="match status" value="1"/>
</dbReference>
<evidence type="ECO:0000256" key="8">
    <source>
        <dbReference type="ARBA" id="ARBA00023004"/>
    </source>
</evidence>
<dbReference type="GO" id="GO:0045333">
    <property type="term" value="P:cellular respiration"/>
    <property type="evidence" value="ECO:0007669"/>
    <property type="project" value="TreeGrafter"/>
</dbReference>
<evidence type="ECO:0000256" key="9">
    <source>
        <dbReference type="ARBA" id="ARBA00023014"/>
    </source>
</evidence>
<evidence type="ECO:0000256" key="4">
    <source>
        <dbReference type="ARBA" id="ARBA00022485"/>
    </source>
</evidence>
<dbReference type="SUPFAM" id="SSF142984">
    <property type="entry name" value="Nqo1 middle domain-like"/>
    <property type="match status" value="1"/>
</dbReference>
<dbReference type="GO" id="GO:0051539">
    <property type="term" value="F:4 iron, 4 sulfur cluster binding"/>
    <property type="evidence" value="ECO:0007669"/>
    <property type="project" value="UniProtKB-KW"/>
</dbReference>
<dbReference type="InterPro" id="IPR037225">
    <property type="entry name" value="Nuo51_FMN-bd_sf"/>
</dbReference>
<keyword evidence="4" id="KW-0004">4Fe-4S</keyword>
<dbReference type="InterPro" id="IPR019575">
    <property type="entry name" value="Nuop51_4Fe4S-bd"/>
</dbReference>
<evidence type="ECO:0000256" key="2">
    <source>
        <dbReference type="ARBA" id="ARBA00001966"/>
    </source>
</evidence>
<dbReference type="SUPFAM" id="SSF142019">
    <property type="entry name" value="Nqo1 FMN-binding domain-like"/>
    <property type="match status" value="1"/>
</dbReference>
<evidence type="ECO:0000256" key="1">
    <source>
        <dbReference type="ARBA" id="ARBA00001917"/>
    </source>
</evidence>
<dbReference type="Gene3D" id="3.10.20.600">
    <property type="match status" value="1"/>
</dbReference>
<dbReference type="PANTHER" id="PTHR11780">
    <property type="entry name" value="NADH-UBIQUINONE OXIDOREDUCTASE FLAVOPROTEIN 1 NDUFV1"/>
    <property type="match status" value="1"/>
</dbReference>
<name>A0A543IZR1_9ACTN</name>
<organism evidence="11 12">
    <name type="scientific">Thermopolyspora flexuosa</name>
    <dbReference type="NCBI Taxonomy" id="103836"/>
    <lineage>
        <taxon>Bacteria</taxon>
        <taxon>Bacillati</taxon>
        <taxon>Actinomycetota</taxon>
        <taxon>Actinomycetes</taxon>
        <taxon>Streptosporangiales</taxon>
        <taxon>Streptosporangiaceae</taxon>
        <taxon>Thermopolyspora</taxon>
    </lineage>
</organism>
<comment type="similarity">
    <text evidence="3">Belongs to the complex I 51 kDa subunit family.</text>
</comment>
<dbReference type="OrthoDB" id="3396880at2"/>
<dbReference type="RefSeq" id="WP_142259989.1">
    <property type="nucleotide sequence ID" value="NZ_BMPV01000001.1"/>
</dbReference>
<dbReference type="GO" id="GO:0046872">
    <property type="term" value="F:metal ion binding"/>
    <property type="evidence" value="ECO:0007669"/>
    <property type="project" value="UniProtKB-KW"/>
</dbReference>
<dbReference type="Pfam" id="PF01512">
    <property type="entry name" value="Complex1_51K"/>
    <property type="match status" value="1"/>
</dbReference>
<keyword evidence="11" id="KW-0830">Ubiquinone</keyword>
<dbReference type="InterPro" id="IPR011538">
    <property type="entry name" value="Nuo51_FMN-bd"/>
</dbReference>
<dbReference type="PANTHER" id="PTHR11780:SF10">
    <property type="entry name" value="NADH DEHYDROGENASE [UBIQUINONE] FLAVOPROTEIN 1, MITOCHONDRIAL"/>
    <property type="match status" value="1"/>
</dbReference>
<evidence type="ECO:0000313" key="12">
    <source>
        <dbReference type="Proteomes" id="UP000319213"/>
    </source>
</evidence>
<evidence type="ECO:0000256" key="6">
    <source>
        <dbReference type="ARBA" id="ARBA00022643"/>
    </source>
</evidence>